<dbReference type="GO" id="GO:0001046">
    <property type="term" value="F:core promoter sequence-specific DNA binding"/>
    <property type="evidence" value="ECO:0007669"/>
    <property type="project" value="TreeGrafter"/>
</dbReference>
<proteinExistence type="predicted"/>
<feature type="domain" description="HTH cro/C1-type" evidence="1">
    <location>
        <begin position="84"/>
        <end position="137"/>
    </location>
</feature>
<dbReference type="PANTHER" id="PTHR40455">
    <property type="entry name" value="ANTITOXIN HIGA"/>
    <property type="match status" value="1"/>
</dbReference>
<dbReference type="CDD" id="cd00093">
    <property type="entry name" value="HTH_XRE"/>
    <property type="match status" value="1"/>
</dbReference>
<protein>
    <submittedName>
        <fullName evidence="2">Helix-turn-helix domain-containing protein</fullName>
    </submittedName>
</protein>
<dbReference type="PROSITE" id="PS50943">
    <property type="entry name" value="HTH_CROC1"/>
    <property type="match status" value="1"/>
</dbReference>
<reference evidence="2 3" key="1">
    <citation type="submission" date="2018-12" db="EMBL/GenBank/DDBJ databases">
        <authorList>
            <consortium name="Pathogen Informatics"/>
        </authorList>
    </citation>
    <scope>NUCLEOTIDE SEQUENCE [LARGE SCALE GENOMIC DNA]</scope>
    <source>
        <strain evidence="2 3">NCTC7406</strain>
    </source>
</reference>
<dbReference type="EMBL" id="LR134142">
    <property type="protein sequence ID" value="VEA06807.1"/>
    <property type="molecule type" value="Genomic_DNA"/>
</dbReference>
<name>A0A447NU10_SALET</name>
<evidence type="ECO:0000313" key="3">
    <source>
        <dbReference type="Proteomes" id="UP000276345"/>
    </source>
</evidence>
<dbReference type="Proteomes" id="UP000276345">
    <property type="component" value="Chromosome"/>
</dbReference>
<dbReference type="PANTHER" id="PTHR40455:SF1">
    <property type="entry name" value="ANTITOXIN HIGA"/>
    <property type="match status" value="1"/>
</dbReference>
<dbReference type="Pfam" id="PF01381">
    <property type="entry name" value="HTH_3"/>
    <property type="match status" value="1"/>
</dbReference>
<dbReference type="InterPro" id="IPR001387">
    <property type="entry name" value="Cro/C1-type_HTH"/>
</dbReference>
<dbReference type="SUPFAM" id="SSF47413">
    <property type="entry name" value="lambda repressor-like DNA-binding domains"/>
    <property type="match status" value="1"/>
</dbReference>
<sequence length="138" mass="15270">MMIATEALKATQALIAAVPLLGDSPSEKDYNKALELVEELLIENPSSPLLDIVCARITEYERQQPDIKALREEMAAIPAGLAVLRTLMDQYNLTISDFADEIGSKSMVSRVLKGERQLNVNHIKKLSDRFNISPAAFI</sequence>
<accession>A0A447NU10</accession>
<dbReference type="InterPro" id="IPR039060">
    <property type="entry name" value="Antitox_HigA"/>
</dbReference>
<gene>
    <name evidence="2" type="primary">higA</name>
    <name evidence="2" type="ORF">NCTC7406_02661</name>
</gene>
<evidence type="ECO:0000259" key="1">
    <source>
        <dbReference type="PROSITE" id="PS50943"/>
    </source>
</evidence>
<evidence type="ECO:0000313" key="2">
    <source>
        <dbReference type="EMBL" id="VEA06807.1"/>
    </source>
</evidence>
<dbReference type="SMART" id="SM00530">
    <property type="entry name" value="HTH_XRE"/>
    <property type="match status" value="1"/>
</dbReference>
<dbReference type="GO" id="GO:0006355">
    <property type="term" value="P:regulation of DNA-templated transcription"/>
    <property type="evidence" value="ECO:0007669"/>
    <property type="project" value="InterPro"/>
</dbReference>
<dbReference type="Gene3D" id="1.10.260.40">
    <property type="entry name" value="lambda repressor-like DNA-binding domains"/>
    <property type="match status" value="1"/>
</dbReference>
<dbReference type="AlphaFoldDB" id="A0A447NU10"/>
<organism evidence="2 3">
    <name type="scientific">Salmonella enterica subsp. enterica serovar Sanjuan</name>
    <dbReference type="NCBI Taxonomy" id="1160765"/>
    <lineage>
        <taxon>Bacteria</taxon>
        <taxon>Pseudomonadati</taxon>
        <taxon>Pseudomonadota</taxon>
        <taxon>Gammaproteobacteria</taxon>
        <taxon>Enterobacterales</taxon>
        <taxon>Enterobacteriaceae</taxon>
        <taxon>Salmonella</taxon>
    </lineage>
</organism>
<dbReference type="InterPro" id="IPR010982">
    <property type="entry name" value="Lambda_DNA-bd_dom_sf"/>
</dbReference>